<protein>
    <recommendedName>
        <fullName evidence="5">Lipoprotein</fullName>
    </recommendedName>
</protein>
<dbReference type="EMBL" id="CP034328">
    <property type="protein sequence ID" value="AZL60155.1"/>
    <property type="molecule type" value="Genomic_DNA"/>
</dbReference>
<dbReference type="Proteomes" id="UP000282002">
    <property type="component" value="Chromosome"/>
</dbReference>
<feature type="compositionally biased region" description="Gly residues" evidence="1">
    <location>
        <begin position="68"/>
        <end position="83"/>
    </location>
</feature>
<name>A0A3S8U9L3_9RHOB</name>
<evidence type="ECO:0008006" key="5">
    <source>
        <dbReference type="Google" id="ProtNLM"/>
    </source>
</evidence>
<keyword evidence="4" id="KW-1185">Reference proteome</keyword>
<evidence type="ECO:0000256" key="2">
    <source>
        <dbReference type="SAM" id="SignalP"/>
    </source>
</evidence>
<evidence type="ECO:0000313" key="4">
    <source>
        <dbReference type="Proteomes" id="UP000282002"/>
    </source>
</evidence>
<dbReference type="KEGG" id="taw:EI545_15760"/>
<feature type="chain" id="PRO_5019042572" description="Lipoprotein" evidence="2">
    <location>
        <begin position="20"/>
        <end position="83"/>
    </location>
</feature>
<gene>
    <name evidence="3" type="ORF">EI545_15760</name>
</gene>
<reference evidence="3 4" key="1">
    <citation type="submission" date="2018-12" db="EMBL/GenBank/DDBJ databases">
        <title>Complete genome sequencing of Tabrizicola sp. K13M18.</title>
        <authorList>
            <person name="Bae J.-W."/>
        </authorList>
    </citation>
    <scope>NUCLEOTIDE SEQUENCE [LARGE SCALE GENOMIC DNA]</scope>
    <source>
        <strain evidence="3 4">K13M18</strain>
    </source>
</reference>
<dbReference type="AlphaFoldDB" id="A0A3S8U9L3"/>
<evidence type="ECO:0000256" key="1">
    <source>
        <dbReference type="SAM" id="MobiDB-lite"/>
    </source>
</evidence>
<accession>A0A3S8U9L3</accession>
<feature type="region of interest" description="Disordered" evidence="1">
    <location>
        <begin position="59"/>
        <end position="83"/>
    </location>
</feature>
<feature type="signal peptide" evidence="2">
    <location>
        <begin position="1"/>
        <end position="19"/>
    </location>
</feature>
<sequence>MLGNLSRPLFVIASLTLMAACVEPAPMAEKKPAPKAAVAAPTVKKPVAAATVVKKPAPVIDFDDRGEGGGGGGSGGGGGGWTG</sequence>
<evidence type="ECO:0000313" key="3">
    <source>
        <dbReference type="EMBL" id="AZL60155.1"/>
    </source>
</evidence>
<dbReference type="PROSITE" id="PS51257">
    <property type="entry name" value="PROKAR_LIPOPROTEIN"/>
    <property type="match status" value="1"/>
</dbReference>
<dbReference type="RefSeq" id="WP_125326349.1">
    <property type="nucleotide sequence ID" value="NZ_CP034328.1"/>
</dbReference>
<keyword evidence="2" id="KW-0732">Signal</keyword>
<proteinExistence type="predicted"/>
<organism evidence="3 4">
    <name type="scientific">Tabrizicola piscis</name>
    <dbReference type="NCBI Taxonomy" id="2494374"/>
    <lineage>
        <taxon>Bacteria</taxon>
        <taxon>Pseudomonadati</taxon>
        <taxon>Pseudomonadota</taxon>
        <taxon>Alphaproteobacteria</taxon>
        <taxon>Rhodobacterales</taxon>
        <taxon>Paracoccaceae</taxon>
        <taxon>Tabrizicola</taxon>
    </lineage>
</organism>